<dbReference type="CDD" id="cd00158">
    <property type="entry name" value="RHOD"/>
    <property type="match status" value="1"/>
</dbReference>
<dbReference type="AlphaFoldDB" id="A0A943UXS5"/>
<dbReference type="InterPro" id="IPR036873">
    <property type="entry name" value="Rhodanese-like_dom_sf"/>
</dbReference>
<dbReference type="Gene3D" id="3.40.250.10">
    <property type="entry name" value="Rhodanese-like domain"/>
    <property type="match status" value="1"/>
</dbReference>
<feature type="domain" description="Rhodanese" evidence="1">
    <location>
        <begin position="14"/>
        <end position="117"/>
    </location>
</feature>
<organism evidence="2 3">
    <name type="scientific">Slackia piriformis</name>
    <dbReference type="NCBI Taxonomy" id="626934"/>
    <lineage>
        <taxon>Bacteria</taxon>
        <taxon>Bacillati</taxon>
        <taxon>Actinomycetota</taxon>
        <taxon>Coriobacteriia</taxon>
        <taxon>Eggerthellales</taxon>
        <taxon>Eggerthellaceae</taxon>
        <taxon>Slackia</taxon>
    </lineage>
</organism>
<gene>
    <name evidence="2" type="ORF">KH142_00895</name>
</gene>
<reference evidence="2" key="1">
    <citation type="submission" date="2021-02" db="EMBL/GenBank/DDBJ databases">
        <title>Infant gut strain persistence is associated with maternal origin, phylogeny, and functional potential including surface adhesion and iron acquisition.</title>
        <authorList>
            <person name="Lou Y.C."/>
        </authorList>
    </citation>
    <scope>NUCLEOTIDE SEQUENCE</scope>
    <source>
        <strain evidence="2">L2_039_000G1_dasL2_039_000G1_concoct_11</strain>
    </source>
</reference>
<name>A0A943UXS5_9ACTN</name>
<dbReference type="Pfam" id="PF00581">
    <property type="entry name" value="Rhodanese"/>
    <property type="match status" value="1"/>
</dbReference>
<dbReference type="SUPFAM" id="SSF52821">
    <property type="entry name" value="Rhodanese/Cell cycle control phosphatase"/>
    <property type="match status" value="1"/>
</dbReference>
<evidence type="ECO:0000259" key="1">
    <source>
        <dbReference type="PROSITE" id="PS50206"/>
    </source>
</evidence>
<dbReference type="PANTHER" id="PTHR44086">
    <property type="entry name" value="THIOSULFATE SULFURTRANSFERASE RDL2, MITOCHONDRIAL-RELATED"/>
    <property type="match status" value="1"/>
</dbReference>
<sequence length="166" mass="17499">MKLEPAEVQEMIANDPHMLLVDVRTKEEYDAGHIPGAGCMPVEDICDCLYDEALGERGLDAIANVRGMELSDDASVIVLYCADGSRSCRAVQHMEAIGYVNVYDAGGIAEWPYEVVSTDEERAVAAALSACGAVAQEDAPDAGRDCGCGHDHAHDHGHGCGCGCGC</sequence>
<protein>
    <submittedName>
        <fullName evidence="2">Rhodanese-like domain-containing protein</fullName>
    </submittedName>
</protein>
<dbReference type="Proteomes" id="UP000727506">
    <property type="component" value="Unassembled WGS sequence"/>
</dbReference>
<dbReference type="PROSITE" id="PS50206">
    <property type="entry name" value="RHODANESE_3"/>
    <property type="match status" value="1"/>
</dbReference>
<dbReference type="EMBL" id="JAGZSV010000007">
    <property type="protein sequence ID" value="MBS6940045.1"/>
    <property type="molecule type" value="Genomic_DNA"/>
</dbReference>
<evidence type="ECO:0000313" key="2">
    <source>
        <dbReference type="EMBL" id="MBS6940045.1"/>
    </source>
</evidence>
<accession>A0A943UXS5</accession>
<comment type="caution">
    <text evidence="2">The sequence shown here is derived from an EMBL/GenBank/DDBJ whole genome shotgun (WGS) entry which is preliminary data.</text>
</comment>
<evidence type="ECO:0000313" key="3">
    <source>
        <dbReference type="Proteomes" id="UP000727506"/>
    </source>
</evidence>
<proteinExistence type="predicted"/>
<dbReference type="InterPro" id="IPR001763">
    <property type="entry name" value="Rhodanese-like_dom"/>
</dbReference>
<dbReference type="PANTHER" id="PTHR44086:SF10">
    <property type="entry name" value="THIOSULFATE SULFURTRANSFERASE_RHODANESE-LIKE DOMAIN-CONTAINING PROTEIN 3"/>
    <property type="match status" value="1"/>
</dbReference>
<dbReference type="SMART" id="SM00450">
    <property type="entry name" value="RHOD"/>
    <property type="match status" value="1"/>
</dbReference>
<dbReference type="GO" id="GO:0004792">
    <property type="term" value="F:thiosulfate-cyanide sulfurtransferase activity"/>
    <property type="evidence" value="ECO:0007669"/>
    <property type="project" value="TreeGrafter"/>
</dbReference>